<name>A0A1L8GQ13_XENLA</name>
<dbReference type="PaxDb" id="8355-A0A1L8GQ13"/>
<dbReference type="GeneID" id="108714686"/>
<dbReference type="RefSeq" id="XP_018114606.1">
    <property type="nucleotide sequence ID" value="XM_018259117.2"/>
</dbReference>
<dbReference type="Proteomes" id="UP000186698">
    <property type="component" value="Chromosome 4L"/>
</dbReference>
<dbReference type="RefSeq" id="XP_041446797.1">
    <property type="nucleotide sequence ID" value="XM_041590863.1"/>
</dbReference>
<reference evidence="2" key="1">
    <citation type="submission" date="2022-04" db="UniProtKB">
        <authorList>
            <consortium name="RefSeq"/>
        </authorList>
    </citation>
    <scope>IDENTIFICATION</scope>
    <source>
        <strain evidence="2 3">J_2021</strain>
        <tissue evidence="2 3">Erythrocytes</tissue>
    </source>
</reference>
<dbReference type="Bgee" id="108714686">
    <property type="expression patterns" value="Expressed in blastula and 19 other cell types or tissues"/>
</dbReference>
<evidence type="ECO:0000313" key="3">
    <source>
        <dbReference type="RefSeq" id="XP_041446797.1"/>
    </source>
</evidence>
<keyword evidence="1" id="KW-1185">Reference proteome</keyword>
<dbReference type="AlphaFoldDB" id="A0A1L8GQ13"/>
<organism evidence="2">
    <name type="scientific">Xenopus laevis</name>
    <name type="common">African clawed frog</name>
    <dbReference type="NCBI Taxonomy" id="8355"/>
    <lineage>
        <taxon>Eukaryota</taxon>
        <taxon>Metazoa</taxon>
        <taxon>Chordata</taxon>
        <taxon>Craniata</taxon>
        <taxon>Vertebrata</taxon>
        <taxon>Euteleostomi</taxon>
        <taxon>Amphibia</taxon>
        <taxon>Batrachia</taxon>
        <taxon>Anura</taxon>
        <taxon>Pipoidea</taxon>
        <taxon>Pipidae</taxon>
        <taxon>Xenopodinae</taxon>
        <taxon>Xenopus</taxon>
        <taxon>Xenopus</taxon>
    </lineage>
</organism>
<proteinExistence type="predicted"/>
<protein>
    <submittedName>
        <fullName evidence="2 3">Uncharacterized protein LOC108714686</fullName>
    </submittedName>
</protein>
<dbReference type="PANTHER" id="PTHR36960:SF1">
    <property type="entry name" value="SI:DKEY-32E6.3"/>
    <property type="match status" value="1"/>
</dbReference>
<gene>
    <name evidence="2 3" type="primary">LOC108714686</name>
</gene>
<dbReference type="OMA" id="CEGAVSY"/>
<dbReference type="PANTHER" id="PTHR36960">
    <property type="entry name" value="SI:DKEY-32E6.3"/>
    <property type="match status" value="1"/>
</dbReference>
<dbReference type="OrthoDB" id="417678at2759"/>
<dbReference type="KEGG" id="xla:108714686"/>
<sequence>MTDCRCQLQKNGEKDEEANVGLPVQPPNLSLQQPKKRKLVLHFDLNNTILVSDASTGQGPRAALNSYLSTVTWGQISETGEWTWLSDSVSVTAPCNNAVNYFTQFGRNTQFTDSTMGKRFKEIFNCHMQMLEWQGEANTTFTQKEEDGTVYHWILPSFFHLLESLYEQGREFSVILRTFGVDLPLVLPAIHSALMGGHPYFPQLSKVPLKVDLTPGKIRCSAREVVMTWGSDRISTKEKKESIYEYFNTITGIGGIQDHFDWWARNHFSGDGGKPFWIEPNDRDVHHIFIDDNIRLNEDDTIVNCQVFNNPQHRSKSRKVSTSELYDICLVQNDLLRAIAEKDYFLDCIRVCEENYDRYVANFPLQPTHESQM</sequence>
<dbReference type="STRING" id="8355.A0A1L8GQ13"/>
<accession>A0A1L8GQ13</accession>
<evidence type="ECO:0000313" key="2">
    <source>
        <dbReference type="RefSeq" id="XP_018114606.1"/>
    </source>
</evidence>
<evidence type="ECO:0000313" key="1">
    <source>
        <dbReference type="Proteomes" id="UP000186698"/>
    </source>
</evidence>